<dbReference type="GO" id="GO:1990575">
    <property type="term" value="P:mitochondrial L-ornithine transmembrane transport"/>
    <property type="evidence" value="ECO:0007669"/>
    <property type="project" value="TreeGrafter"/>
</dbReference>
<dbReference type="SUPFAM" id="SSF103506">
    <property type="entry name" value="Mitochondrial carrier"/>
    <property type="match status" value="1"/>
</dbReference>
<dbReference type="PROSITE" id="PS50920">
    <property type="entry name" value="SOLCAR"/>
    <property type="match status" value="3"/>
</dbReference>
<keyword evidence="7" id="KW-0496">Mitochondrion</keyword>
<dbReference type="GO" id="GO:0000064">
    <property type="term" value="F:L-ornithine transmembrane transporter activity"/>
    <property type="evidence" value="ECO:0007669"/>
    <property type="project" value="TreeGrafter"/>
</dbReference>
<evidence type="ECO:0000256" key="3">
    <source>
        <dbReference type="ARBA" id="ARBA00022448"/>
    </source>
</evidence>
<feature type="repeat" description="Solcar" evidence="9">
    <location>
        <begin position="125"/>
        <end position="212"/>
    </location>
</feature>
<name>A0A4P9Y2Z8_9FUNG</name>
<keyword evidence="4 9" id="KW-0812">Transmembrane</keyword>
<dbReference type="InterPro" id="IPR023395">
    <property type="entry name" value="MCP_dom_sf"/>
</dbReference>
<gene>
    <name evidence="11" type="ORF">BJ684DRAFT_11444</name>
</gene>
<dbReference type="Gene3D" id="1.50.40.10">
    <property type="entry name" value="Mitochondrial carrier domain"/>
    <property type="match status" value="2"/>
</dbReference>
<evidence type="ECO:0000256" key="5">
    <source>
        <dbReference type="ARBA" id="ARBA00022737"/>
    </source>
</evidence>
<keyword evidence="12" id="KW-1185">Reference proteome</keyword>
<protein>
    <submittedName>
        <fullName evidence="11">Mitochondrial carrier domain-containing protein</fullName>
    </submittedName>
</protein>
<dbReference type="InterPro" id="IPR050567">
    <property type="entry name" value="Mitochondrial_Carrier"/>
</dbReference>
<feature type="repeat" description="Solcar" evidence="9">
    <location>
        <begin position="224"/>
        <end position="313"/>
    </location>
</feature>
<keyword evidence="8 9" id="KW-0472">Membrane</keyword>
<dbReference type="OrthoDB" id="409586at2759"/>
<dbReference type="Proteomes" id="UP000267251">
    <property type="component" value="Unassembled WGS sequence"/>
</dbReference>
<dbReference type="PANTHER" id="PTHR45624:SF12">
    <property type="entry name" value="MITOCHONDRIAL ORNITHINE TRANSPORTER 1"/>
    <property type="match status" value="1"/>
</dbReference>
<feature type="repeat" description="Solcar" evidence="9">
    <location>
        <begin position="18"/>
        <end position="110"/>
    </location>
</feature>
<evidence type="ECO:0000256" key="9">
    <source>
        <dbReference type="PROSITE-ProRule" id="PRU00282"/>
    </source>
</evidence>
<evidence type="ECO:0000256" key="4">
    <source>
        <dbReference type="ARBA" id="ARBA00022692"/>
    </source>
</evidence>
<evidence type="ECO:0000256" key="7">
    <source>
        <dbReference type="ARBA" id="ARBA00023128"/>
    </source>
</evidence>
<dbReference type="PANTHER" id="PTHR45624">
    <property type="entry name" value="MITOCHONDRIAL BASIC AMINO ACIDS TRANSPORTER-RELATED"/>
    <property type="match status" value="1"/>
</dbReference>
<evidence type="ECO:0000256" key="6">
    <source>
        <dbReference type="ARBA" id="ARBA00022989"/>
    </source>
</evidence>
<organism evidence="11 12">
    <name type="scientific">Piptocephalis cylindrospora</name>
    <dbReference type="NCBI Taxonomy" id="1907219"/>
    <lineage>
        <taxon>Eukaryota</taxon>
        <taxon>Fungi</taxon>
        <taxon>Fungi incertae sedis</taxon>
        <taxon>Zoopagomycota</taxon>
        <taxon>Zoopagomycotina</taxon>
        <taxon>Zoopagomycetes</taxon>
        <taxon>Zoopagales</taxon>
        <taxon>Piptocephalidaceae</taxon>
        <taxon>Piptocephalis</taxon>
    </lineage>
</organism>
<dbReference type="AlphaFoldDB" id="A0A4P9Y2Z8"/>
<dbReference type="GO" id="GO:0031966">
    <property type="term" value="C:mitochondrial membrane"/>
    <property type="evidence" value="ECO:0007669"/>
    <property type="project" value="UniProtKB-SubCell"/>
</dbReference>
<reference evidence="12" key="1">
    <citation type="journal article" date="2018" name="Nat. Microbiol.">
        <title>Leveraging single-cell genomics to expand the fungal tree of life.</title>
        <authorList>
            <person name="Ahrendt S.R."/>
            <person name="Quandt C.A."/>
            <person name="Ciobanu D."/>
            <person name="Clum A."/>
            <person name="Salamov A."/>
            <person name="Andreopoulos B."/>
            <person name="Cheng J.F."/>
            <person name="Woyke T."/>
            <person name="Pelin A."/>
            <person name="Henrissat B."/>
            <person name="Reynolds N.K."/>
            <person name="Benny G.L."/>
            <person name="Smith M.E."/>
            <person name="James T.Y."/>
            <person name="Grigoriev I.V."/>
        </authorList>
    </citation>
    <scope>NUCLEOTIDE SEQUENCE [LARGE SCALE GENOMIC DNA]</scope>
</reference>
<keyword evidence="3 10" id="KW-0813">Transport</keyword>
<dbReference type="Pfam" id="PF00153">
    <property type="entry name" value="Mito_carr"/>
    <property type="match status" value="3"/>
</dbReference>
<accession>A0A4P9Y2Z8</accession>
<evidence type="ECO:0000313" key="12">
    <source>
        <dbReference type="Proteomes" id="UP000267251"/>
    </source>
</evidence>
<comment type="similarity">
    <text evidence="2 10">Belongs to the mitochondrial carrier (TC 2.A.29) family.</text>
</comment>
<evidence type="ECO:0000313" key="11">
    <source>
        <dbReference type="EMBL" id="RKP12461.1"/>
    </source>
</evidence>
<comment type="subcellular location">
    <subcellularLocation>
        <location evidence="1">Mitochondrion membrane</location>
        <topology evidence="1">Multi-pass membrane protein</topology>
    </subcellularLocation>
</comment>
<dbReference type="InterPro" id="IPR018108">
    <property type="entry name" value="MCP_transmembrane"/>
</dbReference>
<proteinExistence type="inferred from homology"/>
<evidence type="ECO:0000256" key="1">
    <source>
        <dbReference type="ARBA" id="ARBA00004225"/>
    </source>
</evidence>
<keyword evidence="6" id="KW-1133">Transmembrane helix</keyword>
<sequence>MSSNQTSIPTLPQDQGSLRAIKDCAAGSVGGILQVLVGQPFDTVKVKLQTAVPVSLPGSPAPSGSPLLLAFRGVSQDGWTAFYRGTSTPLVGVGMCVSIQFLVLESMKRRLAQRNQAQGSVSTDLSGGQLFLAGATAGLANSVVSGPVEHIRTRLQIQSNENRIYQGPWDAIQKIYKRNGLPGLYKAQGVTALREFQGYGIYFAAYESLVQRECARSGRVREDLGTLEVCAYGAAAGYAMWISMYPIDLVKSRMQTDGWTAKDRQFTSAIDCTRQIWAQSGFRGFWKGLTPCLLRAAPANAVTFLGFEWAMRQLN</sequence>
<evidence type="ECO:0000256" key="2">
    <source>
        <dbReference type="ARBA" id="ARBA00006375"/>
    </source>
</evidence>
<evidence type="ECO:0000256" key="8">
    <source>
        <dbReference type="ARBA" id="ARBA00023136"/>
    </source>
</evidence>
<evidence type="ECO:0000256" key="10">
    <source>
        <dbReference type="RuleBase" id="RU000488"/>
    </source>
</evidence>
<keyword evidence="5" id="KW-0677">Repeat</keyword>
<dbReference type="EMBL" id="KZ988324">
    <property type="protein sequence ID" value="RKP12461.1"/>
    <property type="molecule type" value="Genomic_DNA"/>
</dbReference>